<feature type="compositionally biased region" description="Basic and acidic residues" evidence="1">
    <location>
        <begin position="466"/>
        <end position="490"/>
    </location>
</feature>
<dbReference type="GeneID" id="15807131"/>
<reference evidence="2 3" key="1">
    <citation type="journal article" date="2012" name="BMC Genomics">
        <title>Comparative genomic analysis and phylogenetic position of Theileria equi.</title>
        <authorList>
            <person name="Kappmeyer L.S."/>
            <person name="Thiagarajan M."/>
            <person name="Herndon D.R."/>
            <person name="Ramsay J.D."/>
            <person name="Caler E."/>
            <person name="Djikeng A."/>
            <person name="Gillespie J.J."/>
            <person name="Lau A.O."/>
            <person name="Roalson E.H."/>
            <person name="Silva J.C."/>
            <person name="Silva M.G."/>
            <person name="Suarez C.E."/>
            <person name="Ueti M.W."/>
            <person name="Nene V.M."/>
            <person name="Mealey R.H."/>
            <person name="Knowles D.P."/>
            <person name="Brayton K.A."/>
        </authorList>
    </citation>
    <scope>NUCLEOTIDE SEQUENCE [LARGE SCALE GENOMIC DNA]</scope>
    <source>
        <strain evidence="2 3">WA</strain>
    </source>
</reference>
<feature type="region of interest" description="Disordered" evidence="1">
    <location>
        <begin position="415"/>
        <end position="434"/>
    </location>
</feature>
<dbReference type="KEGG" id="beq:BEWA_028940"/>
<evidence type="ECO:0000313" key="2">
    <source>
        <dbReference type="EMBL" id="AFZ80044.1"/>
    </source>
</evidence>
<dbReference type="AlphaFoldDB" id="L0AYS6"/>
<feature type="compositionally biased region" description="Polar residues" evidence="1">
    <location>
        <begin position="584"/>
        <end position="593"/>
    </location>
</feature>
<evidence type="ECO:0000256" key="1">
    <source>
        <dbReference type="SAM" id="MobiDB-lite"/>
    </source>
</evidence>
<dbReference type="RefSeq" id="XP_004829710.1">
    <property type="nucleotide sequence ID" value="XM_004829653.1"/>
</dbReference>
<feature type="compositionally biased region" description="Basic and acidic residues" evidence="1">
    <location>
        <begin position="517"/>
        <end position="527"/>
    </location>
</feature>
<protein>
    <submittedName>
        <fullName evidence="2">Uncharacterized protein</fullName>
    </submittedName>
</protein>
<dbReference type="Proteomes" id="UP000031512">
    <property type="component" value="Chromosome 1"/>
</dbReference>
<dbReference type="EMBL" id="CP001669">
    <property type="protein sequence ID" value="AFZ80044.1"/>
    <property type="molecule type" value="Genomic_DNA"/>
</dbReference>
<proteinExistence type="predicted"/>
<evidence type="ECO:0000313" key="3">
    <source>
        <dbReference type="Proteomes" id="UP000031512"/>
    </source>
</evidence>
<keyword evidence="3" id="KW-1185">Reference proteome</keyword>
<dbReference type="VEuPathDB" id="PiroplasmaDB:BEWA_028940"/>
<organism evidence="2 3">
    <name type="scientific">Theileria equi strain WA</name>
    <dbReference type="NCBI Taxonomy" id="1537102"/>
    <lineage>
        <taxon>Eukaryota</taxon>
        <taxon>Sar</taxon>
        <taxon>Alveolata</taxon>
        <taxon>Apicomplexa</taxon>
        <taxon>Aconoidasida</taxon>
        <taxon>Piroplasmida</taxon>
        <taxon>Theileriidae</taxon>
        <taxon>Theileria</taxon>
    </lineage>
</organism>
<sequence>MSNVYTLELNLQKKCGENNGPCNCTRDGDFVAKKDDSIPGAIGFIRYTHELRNASEQTFTLQTNLRNRQTIKGDPVPNVKEVAVYFWKDHLGKPILIGIKKKGTSPPDYYSNSYISAGKSYWSNAGNENKELAQLLDENNCKRNGAVPFDIQNPTKDHAPGCNSTCLKTRNIGGPSPRPAPPGGEYTIQEYIVNHNSNDYLDNGTKISRVTFGGQSTNGIDLPRSYAVSRVRMFSHADSQSNNIPLMLQFVQKGGTVSRWFYNKDKDGTDWKEVDDVYGFYSDSIGVYPTEDLTTKLDNVRCLRDSLVTMNLGKGVSGSYCCIYHKKKGDQGKVTVSEEIVPAGSIQYSKHSISSGDTKLAKIKFSSQWNQGTEIKITLSKQNLPIMGPVAIYAFYCERNGPVLIYVDRGSAQGWYRKPNSNSSGKDEQWEKADELDGVTPETINNCTHWNKVVSKLRDSNSGLKDCPKETAKRLQEQGQQSERETRTGGEESEGQGYKADAGGKEARAQEQGTSPKKPDPNDKAKGPGDTAPGLSGSAVDEASGNADGDSHSEGTQSPAAKESASEPQARSGAEAGTALPHGQGNSPGQNPSFWDKPEKSIPTVLTGVGVVSGLVGLEGFKYYKSHNGDPWVRQI</sequence>
<feature type="compositionally biased region" description="Basic and acidic residues" evidence="1">
    <location>
        <begin position="425"/>
        <end position="434"/>
    </location>
</feature>
<accession>L0AYS6</accession>
<name>L0AYS6_THEEQ</name>
<feature type="region of interest" description="Disordered" evidence="1">
    <location>
        <begin position="459"/>
        <end position="600"/>
    </location>
</feature>
<gene>
    <name evidence="2" type="ORF">BEWA_028940</name>
</gene>